<sequence length="43" mass="4798">MTQTYTEQDKAIALIGIYQVAQQVYQLATTGKTDDLAYQTSIN</sequence>
<accession>A0ABX4HV83</accession>
<dbReference type="Proteomes" id="UP000218427">
    <property type="component" value="Unassembled WGS sequence"/>
</dbReference>
<dbReference type="Gene3D" id="1.10.3890.10">
    <property type="entry name" value="HflD-like"/>
    <property type="match status" value="1"/>
</dbReference>
<evidence type="ECO:0000313" key="1">
    <source>
        <dbReference type="EMBL" id="PCO04040.1"/>
    </source>
</evidence>
<comment type="caution">
    <text evidence="1">The sequence shown here is derived from an EMBL/GenBank/DDBJ whole genome shotgun (WGS) entry which is preliminary data.</text>
</comment>
<gene>
    <name evidence="1" type="ORF">AWR36_015995</name>
</gene>
<reference evidence="1" key="1">
    <citation type="submission" date="2017-08" db="EMBL/GenBank/DDBJ databases">
        <title>Microbulbifer marisrubri sp. nov., a halophilic alphaproteobacterium isolated from marine sediment of the Yellow Sea, China.</title>
        <authorList>
            <person name="Zhang G."/>
            <person name="Xiong Q."/>
        </authorList>
    </citation>
    <scope>NUCLEOTIDE SEQUENCE [LARGE SCALE GENOMIC DNA]</scope>
    <source>
        <strain evidence="1">WRN-8</strain>
    </source>
</reference>
<dbReference type="EMBL" id="LRFG02000024">
    <property type="protein sequence ID" value="PCO04040.1"/>
    <property type="molecule type" value="Genomic_DNA"/>
</dbReference>
<dbReference type="SUPFAM" id="SSF101322">
    <property type="entry name" value="YcfC-like"/>
    <property type="match status" value="1"/>
</dbReference>
<keyword evidence="2" id="KW-1185">Reference proteome</keyword>
<name>A0ABX4HV83_9GAMM</name>
<dbReference type="InterPro" id="IPR035932">
    <property type="entry name" value="HflD-like_sf"/>
</dbReference>
<protein>
    <submittedName>
        <fullName evidence="1">Lysogenization regulator HflD</fullName>
    </submittedName>
</protein>
<evidence type="ECO:0000313" key="2">
    <source>
        <dbReference type="Proteomes" id="UP000218427"/>
    </source>
</evidence>
<feature type="non-terminal residue" evidence="1">
    <location>
        <position position="43"/>
    </location>
</feature>
<organism evidence="1 2">
    <name type="scientific">Microbulbifer flavimaris</name>
    <dbReference type="NCBI Taxonomy" id="1781068"/>
    <lineage>
        <taxon>Bacteria</taxon>
        <taxon>Pseudomonadati</taxon>
        <taxon>Pseudomonadota</taxon>
        <taxon>Gammaproteobacteria</taxon>
        <taxon>Cellvibrionales</taxon>
        <taxon>Microbulbiferaceae</taxon>
        <taxon>Microbulbifer</taxon>
    </lineage>
</organism>
<proteinExistence type="predicted"/>